<dbReference type="CDD" id="cd01948">
    <property type="entry name" value="EAL"/>
    <property type="match status" value="1"/>
</dbReference>
<protein>
    <recommendedName>
        <fullName evidence="1">cyclic-guanylate-specific phosphodiesterase</fullName>
        <ecNumber evidence="1">3.1.4.52</ecNumber>
    </recommendedName>
</protein>
<keyword evidence="3" id="KW-0472">Membrane</keyword>
<dbReference type="InterPro" id="IPR035965">
    <property type="entry name" value="PAS-like_dom_sf"/>
</dbReference>
<dbReference type="EC" id="3.1.4.52" evidence="1"/>
<dbReference type="PROSITE" id="PS50887">
    <property type="entry name" value="GGDEF"/>
    <property type="match status" value="1"/>
</dbReference>
<dbReference type="GO" id="GO:0071111">
    <property type="term" value="F:cyclic-guanylate-specific phosphodiesterase activity"/>
    <property type="evidence" value="ECO:0007669"/>
    <property type="project" value="UniProtKB-EC"/>
</dbReference>
<evidence type="ECO:0000259" key="5">
    <source>
        <dbReference type="PROSITE" id="PS50113"/>
    </source>
</evidence>
<dbReference type="CDD" id="cd12915">
    <property type="entry name" value="PDC2_DGC_like"/>
    <property type="match status" value="1"/>
</dbReference>
<dbReference type="SUPFAM" id="SSF55785">
    <property type="entry name" value="PYP-like sensor domain (PAS domain)"/>
    <property type="match status" value="2"/>
</dbReference>
<dbReference type="RefSeq" id="WP_225809914.1">
    <property type="nucleotide sequence ID" value="NZ_CABVOU010000033.1"/>
</dbReference>
<feature type="transmembrane region" description="Helical" evidence="3">
    <location>
        <begin position="24"/>
        <end position="43"/>
    </location>
</feature>
<dbReference type="SUPFAM" id="SSF141868">
    <property type="entry name" value="EAL domain-like"/>
    <property type="match status" value="1"/>
</dbReference>
<evidence type="ECO:0000259" key="6">
    <source>
        <dbReference type="PROSITE" id="PS50883"/>
    </source>
</evidence>
<dbReference type="EMBL" id="CABVOU010000033">
    <property type="protein sequence ID" value="VVZ95993.1"/>
    <property type="molecule type" value="Genomic_DNA"/>
</dbReference>
<dbReference type="InterPro" id="IPR013656">
    <property type="entry name" value="PAS_4"/>
</dbReference>
<dbReference type="InterPro" id="IPR052155">
    <property type="entry name" value="Biofilm_reg_signaling"/>
</dbReference>
<evidence type="ECO:0000259" key="7">
    <source>
        <dbReference type="PROSITE" id="PS50887"/>
    </source>
</evidence>
<dbReference type="InterPro" id="IPR000700">
    <property type="entry name" value="PAS-assoc_C"/>
</dbReference>
<dbReference type="PROSITE" id="PS50112">
    <property type="entry name" value="PAS"/>
    <property type="match status" value="1"/>
</dbReference>
<dbReference type="InterPro" id="IPR001633">
    <property type="entry name" value="EAL_dom"/>
</dbReference>
<feature type="domain" description="EAL" evidence="6">
    <location>
        <begin position="779"/>
        <end position="1029"/>
    </location>
</feature>
<dbReference type="SMART" id="SM00091">
    <property type="entry name" value="PAS"/>
    <property type="match status" value="2"/>
</dbReference>
<dbReference type="PANTHER" id="PTHR44757:SF2">
    <property type="entry name" value="BIOFILM ARCHITECTURE MAINTENANCE PROTEIN MBAA"/>
    <property type="match status" value="1"/>
</dbReference>
<dbReference type="InterPro" id="IPR029787">
    <property type="entry name" value="Nucleotide_cyclase"/>
</dbReference>
<dbReference type="FunFam" id="3.20.20.450:FF:000001">
    <property type="entry name" value="Cyclic di-GMP phosphodiesterase yahA"/>
    <property type="match status" value="1"/>
</dbReference>
<evidence type="ECO:0000256" key="1">
    <source>
        <dbReference type="ARBA" id="ARBA00012282"/>
    </source>
</evidence>
<dbReference type="SMART" id="SM00086">
    <property type="entry name" value="PAC"/>
    <property type="match status" value="2"/>
</dbReference>
<feature type="domain" description="PAC" evidence="5">
    <location>
        <begin position="548"/>
        <end position="600"/>
    </location>
</feature>
<dbReference type="InterPro" id="IPR043128">
    <property type="entry name" value="Rev_trsase/Diguanyl_cyclase"/>
</dbReference>
<dbReference type="PROSITE" id="PS50113">
    <property type="entry name" value="PAC"/>
    <property type="match status" value="1"/>
</dbReference>
<evidence type="ECO:0000256" key="3">
    <source>
        <dbReference type="SAM" id="Phobius"/>
    </source>
</evidence>
<keyword evidence="2" id="KW-0973">c-di-GMP</keyword>
<dbReference type="Pfam" id="PF08448">
    <property type="entry name" value="PAS_4"/>
    <property type="match status" value="1"/>
</dbReference>
<dbReference type="CDD" id="cd00130">
    <property type="entry name" value="PAS"/>
    <property type="match status" value="2"/>
</dbReference>
<evidence type="ECO:0000313" key="9">
    <source>
        <dbReference type="Proteomes" id="UP000326725"/>
    </source>
</evidence>
<dbReference type="SMART" id="SM00267">
    <property type="entry name" value="GGDEF"/>
    <property type="match status" value="1"/>
</dbReference>
<keyword evidence="3" id="KW-0812">Transmembrane</keyword>
<dbReference type="Pfam" id="PF22588">
    <property type="entry name" value="dCache_1_like"/>
    <property type="match status" value="1"/>
</dbReference>
<evidence type="ECO:0000256" key="2">
    <source>
        <dbReference type="ARBA" id="ARBA00022636"/>
    </source>
</evidence>
<dbReference type="Gene3D" id="3.30.450.20">
    <property type="entry name" value="PAS domain"/>
    <property type="match status" value="4"/>
</dbReference>
<dbReference type="CDD" id="cd01949">
    <property type="entry name" value="GGDEF"/>
    <property type="match status" value="1"/>
</dbReference>
<keyword evidence="8" id="KW-0378">Hydrolase</keyword>
<keyword evidence="3" id="KW-1133">Transmembrane helix</keyword>
<name>A0A5K1I797_9GAMM</name>
<dbReference type="SUPFAM" id="SSF55073">
    <property type="entry name" value="Nucleotide cyclase"/>
    <property type="match status" value="1"/>
</dbReference>
<dbReference type="Gene3D" id="3.30.70.270">
    <property type="match status" value="1"/>
</dbReference>
<reference evidence="8 9" key="1">
    <citation type="submission" date="2019-09" db="EMBL/GenBank/DDBJ databases">
        <authorList>
            <person name="Criscuolo A."/>
        </authorList>
    </citation>
    <scope>NUCLEOTIDE SEQUENCE [LARGE SCALE GENOMIC DNA]</scope>
    <source>
        <strain evidence="9">3(2)</strain>
    </source>
</reference>
<feature type="transmembrane region" description="Helical" evidence="3">
    <location>
        <begin position="307"/>
        <end position="325"/>
    </location>
</feature>
<dbReference type="Proteomes" id="UP000326725">
    <property type="component" value="Unassembled WGS sequence"/>
</dbReference>
<dbReference type="Gene3D" id="3.20.20.450">
    <property type="entry name" value="EAL domain"/>
    <property type="match status" value="1"/>
</dbReference>
<proteinExistence type="predicted"/>
<organism evidence="8 9">
    <name type="scientific">Halomonas lysinitropha</name>
    <dbReference type="NCBI Taxonomy" id="2607506"/>
    <lineage>
        <taxon>Bacteria</taxon>
        <taxon>Pseudomonadati</taxon>
        <taxon>Pseudomonadota</taxon>
        <taxon>Gammaproteobacteria</taxon>
        <taxon>Oceanospirillales</taxon>
        <taxon>Halomonadaceae</taxon>
        <taxon>Halomonas</taxon>
    </lineage>
</organism>
<gene>
    <name evidence="8" type="primary">gmr_4</name>
    <name evidence="8" type="ORF">HALO32_02076</name>
</gene>
<dbReference type="NCBIfam" id="TIGR00254">
    <property type="entry name" value="GGDEF"/>
    <property type="match status" value="1"/>
</dbReference>
<dbReference type="InterPro" id="IPR035919">
    <property type="entry name" value="EAL_sf"/>
</dbReference>
<sequence length="1029" mass="114818">MSGDSLPPAALSESVHRDTRRHAIALYVLAMLALLLLFAGILLEQHQRDLEVGREHASARADLVAEWVATTFAVSEHALGGLSQLLDAPPEQGVRTLAPAPIDFEALLAGQRDRLAFIDELSLVDAAGRVIASSASYWPPGFNVSTRPFYLAFREDASLESLVTPLYWSPFRQTYHLVHALRLQGPDGKFLGLALVRLNPAIFGESLARLGMTRGESIAILDTEMRLITRRPAFDEGGAMEVLGTPVSEPLTRAFLDSGEASTTLRADSPLDGEERLYALQRVGDLPLMVVVGEELEVLLAGWWQRLWLQGGIFLVVAVLGWWLLRHYLGRLRLEGELRQRLVEREQARRTVQDREARLQALVGSIQDMIFVFDAQGHFVYVHAVDRDQLLEAPESLLQRHYSEVLPQAVARRFDQALVELQATGEPVETEYRVTLAGVPRDFQAILSPLVEEGDGYSGILAVVREVTQFRATEAQLRIAATAFETHMGMVITDDQARILKVNDTFTHITGYSEAEVLGRNPSLLSSGRHDEDFYRHLWQCVNENGSWQGEIWNRRRSGEVYPEWLTISAVHDEAGKLTHYVATFSDITQHKAAEAEIHQLAFYDPLTGLPNRRLMLDRLEGALKDSYRSNQFGALLYLDLDNFKQVNDTLGYHAGDQLLQQIASQLGGSLRASDTLARLDGDEFAVLLHDLGRNTERVATLVERIAHKLLGTLRVPFSLAGSSVTMTGSIGITLYRDHATTLDEILQQADMALFQAKQAGRDTLRFFDPAMQAQIHARVRLEAGLRQALTNNEFLLYYQPQVDANRNMIGVEALLRWQHPERGLVSPGEFIPLAEENRLIVPIGGWVLETACRQLAAWAENPATADLMVSVNVSPQQFRETDFVARVLATLELTGARPEKLKLEVTESLFVDDRDEARETMRLLREHGVTFSLDDFGTGYSSLSYLRRLPLDQLKIDQSFVHDLLQDEASAAIVASIIALSHSLQLDVIAEGVETEAQLAWLMAHGCRAFQGYLFGWPEPVTSLPFSD</sequence>
<accession>A0A5K1I797</accession>
<dbReference type="Pfam" id="PF00990">
    <property type="entry name" value="GGDEF"/>
    <property type="match status" value="1"/>
</dbReference>
<dbReference type="InterPro" id="IPR000014">
    <property type="entry name" value="PAS"/>
</dbReference>
<feature type="domain" description="PAS" evidence="4">
    <location>
        <begin position="473"/>
        <end position="533"/>
    </location>
</feature>
<dbReference type="InterPro" id="IPR000160">
    <property type="entry name" value="GGDEF_dom"/>
</dbReference>
<dbReference type="InterPro" id="IPR054327">
    <property type="entry name" value="His-kinase-like_sensor"/>
</dbReference>
<dbReference type="CDD" id="cd12914">
    <property type="entry name" value="PDC1_DGC_like"/>
    <property type="match status" value="1"/>
</dbReference>
<evidence type="ECO:0000313" key="8">
    <source>
        <dbReference type="EMBL" id="VVZ95993.1"/>
    </source>
</evidence>
<dbReference type="PANTHER" id="PTHR44757">
    <property type="entry name" value="DIGUANYLATE CYCLASE DGCP"/>
    <property type="match status" value="1"/>
</dbReference>
<dbReference type="PROSITE" id="PS50883">
    <property type="entry name" value="EAL"/>
    <property type="match status" value="1"/>
</dbReference>
<feature type="domain" description="GGDEF" evidence="7">
    <location>
        <begin position="632"/>
        <end position="770"/>
    </location>
</feature>
<dbReference type="AlphaFoldDB" id="A0A5K1I797"/>
<evidence type="ECO:0000259" key="4">
    <source>
        <dbReference type="PROSITE" id="PS50112"/>
    </source>
</evidence>
<dbReference type="Pfam" id="PF00563">
    <property type="entry name" value="EAL"/>
    <property type="match status" value="1"/>
</dbReference>
<keyword evidence="9" id="KW-1185">Reference proteome</keyword>
<dbReference type="Pfam" id="PF13426">
    <property type="entry name" value="PAS_9"/>
    <property type="match status" value="1"/>
</dbReference>
<dbReference type="InterPro" id="IPR001610">
    <property type="entry name" value="PAC"/>
</dbReference>
<dbReference type="SMART" id="SM00052">
    <property type="entry name" value="EAL"/>
    <property type="match status" value="1"/>
</dbReference>
<dbReference type="NCBIfam" id="TIGR00229">
    <property type="entry name" value="sensory_box"/>
    <property type="match status" value="2"/>
</dbReference>